<proteinExistence type="predicted"/>
<protein>
    <submittedName>
        <fullName evidence="2">Uncharacterized protein</fullName>
    </submittedName>
</protein>
<dbReference type="Proteomes" id="UP000887576">
    <property type="component" value="Unplaced"/>
</dbReference>
<evidence type="ECO:0000313" key="2">
    <source>
        <dbReference type="WBParaSite" id="JU765_v2.g4341.t1"/>
    </source>
</evidence>
<dbReference type="WBParaSite" id="JU765_v2.g4341.t1">
    <property type="protein sequence ID" value="JU765_v2.g4341.t1"/>
    <property type="gene ID" value="JU765_v2.g4341"/>
</dbReference>
<evidence type="ECO:0000313" key="1">
    <source>
        <dbReference type="Proteomes" id="UP000887576"/>
    </source>
</evidence>
<accession>A0AC34R7S2</accession>
<sequence>MLKHGYWKKLESERGLPEGSIKKTLLSPEFAALSYKLFTGLSSAEELEEVDFVKLFNKQHKTDTAPLPVIRNWFGEGTSFVEMDENIIDAIDALREAGIKVVLLTNNYFLDRLRIKRRLPSDCSRFDVVVESCVEGTMKPDIKLYQIALDRLGLRGNECVFLDSHKSHIDTAESLGMRTIMAKTWEREYAICDLEDILNEDALSDESYDSDGTENSA</sequence>
<reference evidence="2" key="1">
    <citation type="submission" date="2022-11" db="UniProtKB">
        <authorList>
            <consortium name="WormBaseParasite"/>
        </authorList>
    </citation>
    <scope>IDENTIFICATION</scope>
</reference>
<organism evidence="1 2">
    <name type="scientific">Panagrolaimus sp. JU765</name>
    <dbReference type="NCBI Taxonomy" id="591449"/>
    <lineage>
        <taxon>Eukaryota</taxon>
        <taxon>Metazoa</taxon>
        <taxon>Ecdysozoa</taxon>
        <taxon>Nematoda</taxon>
        <taxon>Chromadorea</taxon>
        <taxon>Rhabditida</taxon>
        <taxon>Tylenchina</taxon>
        <taxon>Panagrolaimomorpha</taxon>
        <taxon>Panagrolaimoidea</taxon>
        <taxon>Panagrolaimidae</taxon>
        <taxon>Panagrolaimus</taxon>
    </lineage>
</organism>
<name>A0AC34R7S2_9BILA</name>